<proteinExistence type="predicted"/>
<dbReference type="Gene3D" id="1.20.120.160">
    <property type="entry name" value="HPT domain"/>
    <property type="match status" value="1"/>
</dbReference>
<dbReference type="InterPro" id="IPR036641">
    <property type="entry name" value="HPT_dom_sf"/>
</dbReference>
<name>A0A1Y1QXU5_9GAMM</name>
<sequence>MSNKMFAAMGAVAMQIGEKETIELFQFALPIVIERQHALEQHLRAKEWAEFKQFAHKSIGSVRIYGSERLEVLLRQAHDIDNDGVDLLAYQQELSKEFEAVIDGIREWLAAH</sequence>
<evidence type="ECO:0000313" key="1">
    <source>
        <dbReference type="EMBL" id="OQX16350.1"/>
    </source>
</evidence>
<dbReference type="AlphaFoldDB" id="A0A1Y1QXU5"/>
<gene>
    <name evidence="1" type="ORF">BWK73_03905</name>
</gene>
<dbReference type="GO" id="GO:0000160">
    <property type="term" value="P:phosphorelay signal transduction system"/>
    <property type="evidence" value="ECO:0007669"/>
    <property type="project" value="InterPro"/>
</dbReference>
<comment type="caution">
    <text evidence="1">The sequence shown here is derived from an EMBL/GenBank/DDBJ whole genome shotgun (WGS) entry which is preliminary data.</text>
</comment>
<dbReference type="Proteomes" id="UP000192491">
    <property type="component" value="Unassembled WGS sequence"/>
</dbReference>
<evidence type="ECO:0008006" key="3">
    <source>
        <dbReference type="Google" id="ProtNLM"/>
    </source>
</evidence>
<dbReference type="EMBL" id="MTEJ01000005">
    <property type="protein sequence ID" value="OQX16350.1"/>
    <property type="molecule type" value="Genomic_DNA"/>
</dbReference>
<organism evidence="1 2">
    <name type="scientific">Thiothrix lacustris</name>
    <dbReference type="NCBI Taxonomy" id="525917"/>
    <lineage>
        <taxon>Bacteria</taxon>
        <taxon>Pseudomonadati</taxon>
        <taxon>Pseudomonadota</taxon>
        <taxon>Gammaproteobacteria</taxon>
        <taxon>Thiotrichales</taxon>
        <taxon>Thiotrichaceae</taxon>
        <taxon>Thiothrix</taxon>
    </lineage>
</organism>
<reference evidence="1 2" key="1">
    <citation type="submission" date="2017-01" db="EMBL/GenBank/DDBJ databases">
        <title>Novel large sulfur bacteria in the metagenomes of groundwater-fed chemosynthetic microbial mats in the Lake Huron basin.</title>
        <authorList>
            <person name="Sharrar A.M."/>
            <person name="Flood B.E."/>
            <person name="Bailey J.V."/>
            <person name="Jones D.S."/>
            <person name="Biddanda B."/>
            <person name="Ruberg S.A."/>
            <person name="Marcus D.N."/>
            <person name="Dick G.J."/>
        </authorList>
    </citation>
    <scope>NUCLEOTIDE SEQUENCE [LARGE SCALE GENOMIC DNA]</scope>
    <source>
        <strain evidence="1">A8</strain>
    </source>
</reference>
<evidence type="ECO:0000313" key="2">
    <source>
        <dbReference type="Proteomes" id="UP000192491"/>
    </source>
</evidence>
<protein>
    <recommendedName>
        <fullName evidence="3">HPt domain-containing protein</fullName>
    </recommendedName>
</protein>
<dbReference type="SUPFAM" id="SSF47226">
    <property type="entry name" value="Histidine-containing phosphotransfer domain, HPT domain"/>
    <property type="match status" value="1"/>
</dbReference>
<accession>A0A1Y1QXU5</accession>